<name>A0A1G7VJ82_9GAMM</name>
<dbReference type="Proteomes" id="UP000198641">
    <property type="component" value="Unassembled WGS sequence"/>
</dbReference>
<reference evidence="2 3" key="1">
    <citation type="submission" date="2016-10" db="EMBL/GenBank/DDBJ databases">
        <authorList>
            <person name="de Groot N.N."/>
        </authorList>
    </citation>
    <scope>NUCLEOTIDE SEQUENCE [LARGE SCALE GENOMIC DNA]</scope>
    <source>
        <strain evidence="2 3">BH539</strain>
    </source>
</reference>
<dbReference type="EMBL" id="FNCI01000024">
    <property type="protein sequence ID" value="SDG59886.1"/>
    <property type="molecule type" value="Genomic_DNA"/>
</dbReference>
<protein>
    <submittedName>
        <fullName evidence="2">VCBS repeat-containing protein</fullName>
    </submittedName>
</protein>
<dbReference type="RefSeq" id="WP_175491719.1">
    <property type="nucleotide sequence ID" value="NZ_FNCI01000024.1"/>
</dbReference>
<dbReference type="STRING" id="284577.SAMN05216571_1241"/>
<keyword evidence="3" id="KW-1185">Reference proteome</keyword>
<dbReference type="Pfam" id="PF17963">
    <property type="entry name" value="Big_9"/>
    <property type="match status" value="2"/>
</dbReference>
<feature type="non-terminal residue" evidence="2">
    <location>
        <position position="324"/>
    </location>
</feature>
<evidence type="ECO:0000313" key="3">
    <source>
        <dbReference type="Proteomes" id="UP000198641"/>
    </source>
</evidence>
<dbReference type="AlphaFoldDB" id="A0A1G7VJ82"/>
<accession>A0A1G7VJ82</accession>
<feature type="region of interest" description="Disordered" evidence="1">
    <location>
        <begin position="304"/>
        <end position="324"/>
    </location>
</feature>
<proteinExistence type="predicted"/>
<dbReference type="InterPro" id="IPR047777">
    <property type="entry name" value="LapA-like_RM"/>
</dbReference>
<dbReference type="NCBIfam" id="NF033682">
    <property type="entry name" value="retention_LapA"/>
    <property type="match status" value="1"/>
</dbReference>
<sequence length="324" mass="32339">MSIATVVSISGQAWARDAEGDLRELQQGDQLLDGETLVTSDSGAVQLDFEDGLPPVAIGGGQQVAMSGELDADEPVEPDEASAQDEGIDALLAALDGEGDLLDDLEATAAGGGDGAEGGGHSFIQLARIVESVDPLAFAFDTARANNIDSELRGAPAFLDSPSANVAPEASNDAFTTNEDTALSGANVLANDTDPEGDSLSVSDAGSRQVTFTGPDGFTVTAEVTIDEGGNVSFDPSGAFDALGVGEAATGTLTYTVSDGSATDTASVTLTVNGVNDAPTAGNDGTGAADDVFTTDEDTALSGANVLANDTDPENDALTVSDAG</sequence>
<evidence type="ECO:0000313" key="2">
    <source>
        <dbReference type="EMBL" id="SDG59886.1"/>
    </source>
</evidence>
<gene>
    <name evidence="2" type="ORF">SAMN05216571_1241</name>
</gene>
<organism evidence="2 3">
    <name type="scientific">Onishia taeanensis</name>
    <dbReference type="NCBI Taxonomy" id="284577"/>
    <lineage>
        <taxon>Bacteria</taxon>
        <taxon>Pseudomonadati</taxon>
        <taxon>Pseudomonadota</taxon>
        <taxon>Gammaproteobacteria</taxon>
        <taxon>Oceanospirillales</taxon>
        <taxon>Halomonadaceae</taxon>
        <taxon>Onishia</taxon>
    </lineage>
</organism>
<dbReference type="NCBIfam" id="TIGR01965">
    <property type="entry name" value="VCBS_repeat"/>
    <property type="match status" value="1"/>
</dbReference>
<dbReference type="InterPro" id="IPR010221">
    <property type="entry name" value="VCBS_dom"/>
</dbReference>
<evidence type="ECO:0000256" key="1">
    <source>
        <dbReference type="SAM" id="MobiDB-lite"/>
    </source>
</evidence>